<sequence>EAHVWSKLSHENILPFFGITTKFDLTVSIVSKWMMAGNAHDYVQDPTIDPRPLMAGIARGMCYLHTHPLGPIVHGDLKGSNVLISDEGHALITDFGYTSLANSSFNMTVAAPKGGTIKWTSPEIIESFGAERECLMSIEGDTWAYGMTCLELFTRQVPFPNSKSWNSIVTRILAGPPERPSDNVTNFRMSDEWWNISSLCWARDPLLRPSMSELLRKVEETKVSVLIHLCNMLTRQIRLSQTQLSCWLNCLSERIISASISMT</sequence>
<dbReference type="Pfam" id="PF07714">
    <property type="entry name" value="PK_Tyr_Ser-Thr"/>
    <property type="match status" value="1"/>
</dbReference>
<dbReference type="EMBL" id="KN822028">
    <property type="protein sequence ID" value="KIM64460.1"/>
    <property type="molecule type" value="Genomic_DNA"/>
</dbReference>
<evidence type="ECO:0000313" key="2">
    <source>
        <dbReference type="EMBL" id="KIM64460.1"/>
    </source>
</evidence>
<dbReference type="PANTHER" id="PTHR44329">
    <property type="entry name" value="SERINE/THREONINE-PROTEIN KINASE TNNI3K-RELATED"/>
    <property type="match status" value="1"/>
</dbReference>
<accession>A0A0C3DV31</accession>
<reference evidence="3" key="2">
    <citation type="submission" date="2015-01" db="EMBL/GenBank/DDBJ databases">
        <title>Evolutionary Origins and Diversification of the Mycorrhizal Mutualists.</title>
        <authorList>
            <consortium name="DOE Joint Genome Institute"/>
            <consortium name="Mycorrhizal Genomics Consortium"/>
            <person name="Kohler A."/>
            <person name="Kuo A."/>
            <person name="Nagy L.G."/>
            <person name="Floudas D."/>
            <person name="Copeland A."/>
            <person name="Barry K.W."/>
            <person name="Cichocki N."/>
            <person name="Veneault-Fourrey C."/>
            <person name="LaButti K."/>
            <person name="Lindquist E.A."/>
            <person name="Lipzen A."/>
            <person name="Lundell T."/>
            <person name="Morin E."/>
            <person name="Murat C."/>
            <person name="Riley R."/>
            <person name="Ohm R."/>
            <person name="Sun H."/>
            <person name="Tunlid A."/>
            <person name="Henrissat B."/>
            <person name="Grigoriev I.V."/>
            <person name="Hibbett D.S."/>
            <person name="Martin F."/>
        </authorList>
    </citation>
    <scope>NUCLEOTIDE SEQUENCE [LARGE SCALE GENOMIC DNA]</scope>
    <source>
        <strain evidence="3">Foug A</strain>
    </source>
</reference>
<evidence type="ECO:0000313" key="3">
    <source>
        <dbReference type="Proteomes" id="UP000053989"/>
    </source>
</evidence>
<dbReference type="SUPFAM" id="SSF56112">
    <property type="entry name" value="Protein kinase-like (PK-like)"/>
    <property type="match status" value="1"/>
</dbReference>
<dbReference type="InterPro" id="IPR008271">
    <property type="entry name" value="Ser/Thr_kinase_AS"/>
</dbReference>
<dbReference type="Proteomes" id="UP000053989">
    <property type="component" value="Unassembled WGS sequence"/>
</dbReference>
<dbReference type="PIRSF" id="PIRSF000654">
    <property type="entry name" value="Integrin-linked_kinase"/>
    <property type="match status" value="1"/>
</dbReference>
<dbReference type="Gene3D" id="1.10.510.10">
    <property type="entry name" value="Transferase(Phosphotransferase) domain 1"/>
    <property type="match status" value="1"/>
</dbReference>
<feature type="domain" description="Protein kinase" evidence="1">
    <location>
        <begin position="1"/>
        <end position="223"/>
    </location>
</feature>
<feature type="non-terminal residue" evidence="2">
    <location>
        <position position="1"/>
    </location>
</feature>
<name>A0A0C3DV31_9AGAM</name>
<keyword evidence="3" id="KW-1185">Reference proteome</keyword>
<dbReference type="PROSITE" id="PS00108">
    <property type="entry name" value="PROTEIN_KINASE_ST"/>
    <property type="match status" value="1"/>
</dbReference>
<dbReference type="GO" id="GO:0004674">
    <property type="term" value="F:protein serine/threonine kinase activity"/>
    <property type="evidence" value="ECO:0007669"/>
    <property type="project" value="TreeGrafter"/>
</dbReference>
<dbReference type="InParanoid" id="A0A0C3DV31"/>
<evidence type="ECO:0000259" key="1">
    <source>
        <dbReference type="PROSITE" id="PS50011"/>
    </source>
</evidence>
<dbReference type="STRING" id="1036808.A0A0C3DV31"/>
<proteinExistence type="predicted"/>
<dbReference type="GO" id="GO:0005524">
    <property type="term" value="F:ATP binding"/>
    <property type="evidence" value="ECO:0007669"/>
    <property type="project" value="InterPro"/>
</dbReference>
<dbReference type="InterPro" id="IPR051681">
    <property type="entry name" value="Ser/Thr_Kinases-Pseudokinases"/>
</dbReference>
<protein>
    <recommendedName>
        <fullName evidence="1">Protein kinase domain-containing protein</fullName>
    </recommendedName>
</protein>
<dbReference type="HOGENOM" id="CLU_000288_7_18_1"/>
<dbReference type="InterPro" id="IPR000719">
    <property type="entry name" value="Prot_kinase_dom"/>
</dbReference>
<reference evidence="2 3" key="1">
    <citation type="submission" date="2014-04" db="EMBL/GenBank/DDBJ databases">
        <authorList>
            <consortium name="DOE Joint Genome Institute"/>
            <person name="Kuo A."/>
            <person name="Kohler A."/>
            <person name="Nagy L.G."/>
            <person name="Floudas D."/>
            <person name="Copeland A."/>
            <person name="Barry K.W."/>
            <person name="Cichocki N."/>
            <person name="Veneault-Fourrey C."/>
            <person name="LaButti K."/>
            <person name="Lindquist E.A."/>
            <person name="Lipzen A."/>
            <person name="Lundell T."/>
            <person name="Morin E."/>
            <person name="Murat C."/>
            <person name="Sun H."/>
            <person name="Tunlid A."/>
            <person name="Henrissat B."/>
            <person name="Grigoriev I.V."/>
            <person name="Hibbett D.S."/>
            <person name="Martin F."/>
            <person name="Nordberg H.P."/>
            <person name="Cantor M.N."/>
            <person name="Hua S.X."/>
        </authorList>
    </citation>
    <scope>NUCLEOTIDE SEQUENCE [LARGE SCALE GENOMIC DNA]</scope>
    <source>
        <strain evidence="2 3">Foug A</strain>
    </source>
</reference>
<dbReference type="InterPro" id="IPR001245">
    <property type="entry name" value="Ser-Thr/Tyr_kinase_cat_dom"/>
</dbReference>
<gene>
    <name evidence="2" type="ORF">SCLCIDRAFT_115246</name>
</gene>
<dbReference type="AlphaFoldDB" id="A0A0C3DV31"/>
<dbReference type="InterPro" id="IPR011009">
    <property type="entry name" value="Kinase-like_dom_sf"/>
</dbReference>
<dbReference type="PROSITE" id="PS50011">
    <property type="entry name" value="PROTEIN_KINASE_DOM"/>
    <property type="match status" value="1"/>
</dbReference>
<organism evidence="2 3">
    <name type="scientific">Scleroderma citrinum Foug A</name>
    <dbReference type="NCBI Taxonomy" id="1036808"/>
    <lineage>
        <taxon>Eukaryota</taxon>
        <taxon>Fungi</taxon>
        <taxon>Dikarya</taxon>
        <taxon>Basidiomycota</taxon>
        <taxon>Agaricomycotina</taxon>
        <taxon>Agaricomycetes</taxon>
        <taxon>Agaricomycetidae</taxon>
        <taxon>Boletales</taxon>
        <taxon>Sclerodermatineae</taxon>
        <taxon>Sclerodermataceae</taxon>
        <taxon>Scleroderma</taxon>
    </lineage>
</organism>
<dbReference type="OrthoDB" id="3265205at2759"/>
<dbReference type="SMART" id="SM00220">
    <property type="entry name" value="S_TKc"/>
    <property type="match status" value="1"/>
</dbReference>